<organism evidence="1">
    <name type="scientific">marine metagenome</name>
    <dbReference type="NCBI Taxonomy" id="408172"/>
    <lineage>
        <taxon>unclassified sequences</taxon>
        <taxon>metagenomes</taxon>
        <taxon>ecological metagenomes</taxon>
    </lineage>
</organism>
<gene>
    <name evidence="1" type="ORF">METZ01_LOCUS209947</name>
</gene>
<proteinExistence type="predicted"/>
<dbReference type="EMBL" id="UINC01047611">
    <property type="protein sequence ID" value="SVB57093.1"/>
    <property type="molecule type" value="Genomic_DNA"/>
</dbReference>
<evidence type="ECO:0000313" key="1">
    <source>
        <dbReference type="EMBL" id="SVB57093.1"/>
    </source>
</evidence>
<feature type="non-terminal residue" evidence="1">
    <location>
        <position position="136"/>
    </location>
</feature>
<protein>
    <submittedName>
        <fullName evidence="1">Uncharacterized protein</fullName>
    </submittedName>
</protein>
<sequence>MFCPVCGNILIGSKKNGEHNFCTSCAGEDGELMRVYPHNYFPRGDQFKPAEEHWIATCGYDRRESESSRIEALKRATLIKILNRKDCCPNFRDLESLGGPDSDTRIRIIRNHLMLLIQLPKWSDGKEEREIDLLAY</sequence>
<name>A0A382F4G4_9ZZZZ</name>
<accession>A0A382F4G4</accession>
<dbReference type="AlphaFoldDB" id="A0A382F4G4"/>
<reference evidence="1" key="1">
    <citation type="submission" date="2018-05" db="EMBL/GenBank/DDBJ databases">
        <authorList>
            <person name="Lanie J.A."/>
            <person name="Ng W.-L."/>
            <person name="Kazmierczak K.M."/>
            <person name="Andrzejewski T.M."/>
            <person name="Davidsen T.M."/>
            <person name="Wayne K.J."/>
            <person name="Tettelin H."/>
            <person name="Glass J.I."/>
            <person name="Rusch D."/>
            <person name="Podicherti R."/>
            <person name="Tsui H.-C.T."/>
            <person name="Winkler M.E."/>
        </authorList>
    </citation>
    <scope>NUCLEOTIDE SEQUENCE</scope>
</reference>